<dbReference type="GO" id="GO:0043565">
    <property type="term" value="F:sequence-specific DNA binding"/>
    <property type="evidence" value="ECO:0007669"/>
    <property type="project" value="InterPro"/>
</dbReference>
<proteinExistence type="predicted"/>
<evidence type="ECO:0000259" key="4">
    <source>
        <dbReference type="PROSITE" id="PS01124"/>
    </source>
</evidence>
<evidence type="ECO:0000256" key="1">
    <source>
        <dbReference type="ARBA" id="ARBA00023015"/>
    </source>
</evidence>
<dbReference type="GO" id="GO:0003700">
    <property type="term" value="F:DNA-binding transcription factor activity"/>
    <property type="evidence" value="ECO:0007669"/>
    <property type="project" value="InterPro"/>
</dbReference>
<keyword evidence="2 5" id="KW-0238">DNA-binding</keyword>
<keyword evidence="6" id="KW-1185">Reference proteome</keyword>
<name>A0A378TMM4_9MYCO</name>
<evidence type="ECO:0000256" key="2">
    <source>
        <dbReference type="ARBA" id="ARBA00023125"/>
    </source>
</evidence>
<organism evidence="5 6">
    <name type="scientific">Mycolicibacterium tokaiense</name>
    <dbReference type="NCBI Taxonomy" id="39695"/>
    <lineage>
        <taxon>Bacteria</taxon>
        <taxon>Bacillati</taxon>
        <taxon>Actinomycetota</taxon>
        <taxon>Actinomycetes</taxon>
        <taxon>Mycobacteriales</taxon>
        <taxon>Mycobacteriaceae</taxon>
        <taxon>Mycolicibacterium</taxon>
    </lineage>
</organism>
<dbReference type="AlphaFoldDB" id="A0A378TMM4"/>
<dbReference type="EMBL" id="UGQT01000001">
    <property type="protein sequence ID" value="STZ62011.1"/>
    <property type="molecule type" value="Genomic_DNA"/>
</dbReference>
<dbReference type="InterPro" id="IPR035418">
    <property type="entry name" value="AraC-bd_2"/>
</dbReference>
<sequence length="339" mass="37029">MVGRLCGVDGVCAEQPIRYPRHEAVAGAHPPDLIWAMRDLLGLRALAPVAGRSDDRATWLRTWEPDGVRVVHFSGGPVHAYRTPADITHDHRDDYVVLIARDGVVVAATGESRRIVHAGDLLVLDAAQPFGVALGDNDPVEAVVIGVPRARLDGGRRDRPGGLPVTFAAASGPGRVLGPYFQAIVAPDWRSALTRRFFDAGLELLACALEHHLSAAHSTPRATMLDRIRREARLRLRDCDLAPADVAAACAVSTRQLHRLFATEGTTFGAWVRDQRLNGSRRDLADPVLHDLAVSDIAARWGYRTTAHFSRSFRERYGVAPSVVRRRAQMGKASHRLTS</sequence>
<dbReference type="InterPro" id="IPR020449">
    <property type="entry name" value="Tscrpt_reg_AraC-type_HTH"/>
</dbReference>
<evidence type="ECO:0000256" key="3">
    <source>
        <dbReference type="ARBA" id="ARBA00023163"/>
    </source>
</evidence>
<dbReference type="InterPro" id="IPR009057">
    <property type="entry name" value="Homeodomain-like_sf"/>
</dbReference>
<protein>
    <submittedName>
        <fullName evidence="5">DNA-binding domain-containing protein, AraC-type</fullName>
    </submittedName>
</protein>
<dbReference type="Proteomes" id="UP000254978">
    <property type="component" value="Unassembled WGS sequence"/>
</dbReference>
<dbReference type="PANTHER" id="PTHR46796:SF6">
    <property type="entry name" value="ARAC SUBFAMILY"/>
    <property type="match status" value="1"/>
</dbReference>
<dbReference type="PRINTS" id="PR00032">
    <property type="entry name" value="HTHARAC"/>
</dbReference>
<gene>
    <name evidence="5" type="primary">feaR_2</name>
    <name evidence="5" type="ORF">NCTC10821_05574</name>
</gene>
<feature type="domain" description="HTH araC/xylS-type" evidence="4">
    <location>
        <begin position="226"/>
        <end position="327"/>
    </location>
</feature>
<dbReference type="PANTHER" id="PTHR46796">
    <property type="entry name" value="HTH-TYPE TRANSCRIPTIONAL ACTIVATOR RHAS-RELATED"/>
    <property type="match status" value="1"/>
</dbReference>
<keyword evidence="3" id="KW-0804">Transcription</keyword>
<dbReference type="PROSITE" id="PS00041">
    <property type="entry name" value="HTH_ARAC_FAMILY_1"/>
    <property type="match status" value="1"/>
</dbReference>
<keyword evidence="1" id="KW-0805">Transcription regulation</keyword>
<evidence type="ECO:0000313" key="6">
    <source>
        <dbReference type="Proteomes" id="UP000254978"/>
    </source>
</evidence>
<dbReference type="Pfam" id="PF14525">
    <property type="entry name" value="AraC_binding_2"/>
    <property type="match status" value="1"/>
</dbReference>
<dbReference type="Gene3D" id="1.10.10.60">
    <property type="entry name" value="Homeodomain-like"/>
    <property type="match status" value="1"/>
</dbReference>
<dbReference type="Pfam" id="PF12833">
    <property type="entry name" value="HTH_18"/>
    <property type="match status" value="1"/>
</dbReference>
<dbReference type="SMART" id="SM00342">
    <property type="entry name" value="HTH_ARAC"/>
    <property type="match status" value="1"/>
</dbReference>
<dbReference type="InterPro" id="IPR018060">
    <property type="entry name" value="HTH_AraC"/>
</dbReference>
<dbReference type="PROSITE" id="PS01124">
    <property type="entry name" value="HTH_ARAC_FAMILY_2"/>
    <property type="match status" value="1"/>
</dbReference>
<dbReference type="InterPro" id="IPR050204">
    <property type="entry name" value="AraC_XylS_family_regulators"/>
</dbReference>
<reference evidence="5 6" key="1">
    <citation type="submission" date="2018-06" db="EMBL/GenBank/DDBJ databases">
        <authorList>
            <consortium name="Pathogen Informatics"/>
            <person name="Doyle S."/>
        </authorList>
    </citation>
    <scope>NUCLEOTIDE SEQUENCE [LARGE SCALE GENOMIC DNA]</scope>
    <source>
        <strain evidence="5 6">NCTC10821</strain>
    </source>
</reference>
<dbReference type="InterPro" id="IPR018062">
    <property type="entry name" value="HTH_AraC-typ_CS"/>
</dbReference>
<accession>A0A378TMM4</accession>
<evidence type="ECO:0000313" key="5">
    <source>
        <dbReference type="EMBL" id="STZ62011.1"/>
    </source>
</evidence>
<dbReference type="SUPFAM" id="SSF46689">
    <property type="entry name" value="Homeodomain-like"/>
    <property type="match status" value="1"/>
</dbReference>